<dbReference type="Pfam" id="PF08864">
    <property type="entry name" value="UPF0302"/>
    <property type="match status" value="1"/>
</dbReference>
<accession>A0A1S2M8E8</accession>
<dbReference type="EMBL" id="MLQS01000007">
    <property type="protein sequence ID" value="OIJ20790.1"/>
    <property type="molecule type" value="Genomic_DNA"/>
</dbReference>
<reference evidence="3 4" key="1">
    <citation type="submission" date="2016-10" db="EMBL/GenBank/DDBJ databases">
        <title>Draft genome sequences of four alkaliphilic bacteria belonging to the Anaerobacillus genus.</title>
        <authorList>
            <person name="Bassil N.M."/>
            <person name="Lloyd J.R."/>
        </authorList>
    </citation>
    <scope>NUCLEOTIDE SEQUENCE [LARGE SCALE GENOMIC DNA]</scope>
    <source>
        <strain evidence="3 4">DSM 22531</strain>
    </source>
</reference>
<evidence type="ECO:0000259" key="2">
    <source>
        <dbReference type="Pfam" id="PF08864"/>
    </source>
</evidence>
<dbReference type="InterPro" id="IPR027393">
    <property type="entry name" value="Virus_scaffolding_prot_C"/>
</dbReference>
<dbReference type="Proteomes" id="UP000180057">
    <property type="component" value="Unassembled WGS sequence"/>
</dbReference>
<dbReference type="InterPro" id="IPR038091">
    <property type="entry name" value="UPF0302_N_sf"/>
</dbReference>
<evidence type="ECO:0000259" key="1">
    <source>
        <dbReference type="Pfam" id="PF08858"/>
    </source>
</evidence>
<gene>
    <name evidence="3" type="ORF">BKP45_08310</name>
</gene>
<dbReference type="PIRSF" id="PIRSF007165">
    <property type="entry name" value="UCP007165"/>
    <property type="match status" value="1"/>
</dbReference>
<comment type="caution">
    <text evidence="3">The sequence shown here is derived from an EMBL/GenBank/DDBJ whole genome shotgun (WGS) entry which is preliminary data.</text>
</comment>
<dbReference type="Pfam" id="PF08858">
    <property type="entry name" value="IDEAL"/>
    <property type="match status" value="1"/>
</dbReference>
<organism evidence="3 4">
    <name type="scientific">Anaerobacillus alkalidiazotrophicus</name>
    <dbReference type="NCBI Taxonomy" id="472963"/>
    <lineage>
        <taxon>Bacteria</taxon>
        <taxon>Bacillati</taxon>
        <taxon>Bacillota</taxon>
        <taxon>Bacilli</taxon>
        <taxon>Bacillales</taxon>
        <taxon>Bacillaceae</taxon>
        <taxon>Anaerobacillus</taxon>
    </lineage>
</organism>
<protein>
    <recommendedName>
        <fullName evidence="5">IDEAL domain-containing protein</fullName>
    </recommendedName>
</protein>
<feature type="domain" description="IDEAL" evidence="1">
    <location>
        <begin position="139"/>
        <end position="175"/>
    </location>
</feature>
<dbReference type="InterPro" id="IPR014957">
    <property type="entry name" value="IDEAL_dom"/>
</dbReference>
<dbReference type="OrthoDB" id="2918735at2"/>
<proteinExistence type="predicted"/>
<evidence type="ECO:0000313" key="3">
    <source>
        <dbReference type="EMBL" id="OIJ20790.1"/>
    </source>
</evidence>
<evidence type="ECO:0008006" key="5">
    <source>
        <dbReference type="Google" id="ProtNLM"/>
    </source>
</evidence>
<dbReference type="RefSeq" id="WP_071389264.1">
    <property type="nucleotide sequence ID" value="NZ_MLQS01000007.1"/>
</dbReference>
<dbReference type="Gene3D" id="4.10.810.10">
    <property type="entry name" value="Virus Scaffolding Protein, Chain A"/>
    <property type="match status" value="1"/>
</dbReference>
<dbReference type="InterPro" id="IPR014963">
    <property type="entry name" value="UPF0302_N"/>
</dbReference>
<name>A0A1S2M8E8_9BACI</name>
<sequence>MGNWVSATEKSSFLKWFLKHYQLKQREARMFLEYLLKKHHILQNLSFTDKIKYNEKTVVISSIQADEPGFVYYSTRGKSENVSAALNDLMSNPTGKLNIVLHFQGKQLNYRYLKLLESKSDSLKTYRQFEQYSKDADALINKVLLEQEIKFIKLLIDEALDNRDEKEFKRLILKLQDLENELASKKKP</sequence>
<dbReference type="STRING" id="472963.BKP45_08310"/>
<evidence type="ECO:0000313" key="4">
    <source>
        <dbReference type="Proteomes" id="UP000180057"/>
    </source>
</evidence>
<dbReference type="AlphaFoldDB" id="A0A1S2M8E8"/>
<feature type="domain" description="UPF0302" evidence="2">
    <location>
        <begin position="9"/>
        <end position="113"/>
    </location>
</feature>
<keyword evidence="4" id="KW-1185">Reference proteome</keyword>
<dbReference type="Gene3D" id="3.40.1530.30">
    <property type="entry name" value="Uncharacterised family UPF0302, N-terminal domain"/>
    <property type="match status" value="1"/>
</dbReference>
<dbReference type="InterPro" id="IPR011188">
    <property type="entry name" value="UPF0302"/>
</dbReference>